<dbReference type="PANTHER" id="PTHR46082">
    <property type="entry name" value="ATP/GTP-BINDING PROTEIN-RELATED"/>
    <property type="match status" value="1"/>
</dbReference>
<dbReference type="GO" id="GO:0043531">
    <property type="term" value="F:ADP binding"/>
    <property type="evidence" value="ECO:0007669"/>
    <property type="project" value="InterPro"/>
</dbReference>
<proteinExistence type="predicted"/>
<accession>A0A6A5V2B4</accession>
<dbReference type="Pfam" id="PF13374">
    <property type="entry name" value="TPR_10"/>
    <property type="match status" value="2"/>
</dbReference>
<dbReference type="PANTHER" id="PTHR46082:SF6">
    <property type="entry name" value="AAA+ ATPASE DOMAIN-CONTAINING PROTEIN-RELATED"/>
    <property type="match status" value="1"/>
</dbReference>
<organism evidence="2 3">
    <name type="scientific">Bimuria novae-zelandiae CBS 107.79</name>
    <dbReference type="NCBI Taxonomy" id="1447943"/>
    <lineage>
        <taxon>Eukaryota</taxon>
        <taxon>Fungi</taxon>
        <taxon>Dikarya</taxon>
        <taxon>Ascomycota</taxon>
        <taxon>Pezizomycotina</taxon>
        <taxon>Dothideomycetes</taxon>
        <taxon>Pleosporomycetidae</taxon>
        <taxon>Pleosporales</taxon>
        <taxon>Massarineae</taxon>
        <taxon>Didymosphaeriaceae</taxon>
        <taxon>Bimuria</taxon>
    </lineage>
</organism>
<dbReference type="InterPro" id="IPR053137">
    <property type="entry name" value="NLR-like"/>
</dbReference>
<dbReference type="AlphaFoldDB" id="A0A6A5V2B4"/>
<dbReference type="SUPFAM" id="SSF52540">
    <property type="entry name" value="P-loop containing nucleoside triphosphate hydrolases"/>
    <property type="match status" value="1"/>
</dbReference>
<dbReference type="EMBL" id="ML976693">
    <property type="protein sequence ID" value="KAF1971381.1"/>
    <property type="molecule type" value="Genomic_DNA"/>
</dbReference>
<dbReference type="Gene3D" id="3.40.50.300">
    <property type="entry name" value="P-loop containing nucleotide triphosphate hydrolases"/>
    <property type="match status" value="1"/>
</dbReference>
<protein>
    <recommendedName>
        <fullName evidence="1">NB-ARC domain-containing protein</fullName>
    </recommendedName>
</protein>
<reference evidence="2" key="1">
    <citation type="journal article" date="2020" name="Stud. Mycol.">
        <title>101 Dothideomycetes genomes: a test case for predicting lifestyles and emergence of pathogens.</title>
        <authorList>
            <person name="Haridas S."/>
            <person name="Albert R."/>
            <person name="Binder M."/>
            <person name="Bloem J."/>
            <person name="Labutti K."/>
            <person name="Salamov A."/>
            <person name="Andreopoulos B."/>
            <person name="Baker S."/>
            <person name="Barry K."/>
            <person name="Bills G."/>
            <person name="Bluhm B."/>
            <person name="Cannon C."/>
            <person name="Castanera R."/>
            <person name="Culley D."/>
            <person name="Daum C."/>
            <person name="Ezra D."/>
            <person name="Gonzalez J."/>
            <person name="Henrissat B."/>
            <person name="Kuo A."/>
            <person name="Liang C."/>
            <person name="Lipzen A."/>
            <person name="Lutzoni F."/>
            <person name="Magnuson J."/>
            <person name="Mondo S."/>
            <person name="Nolan M."/>
            <person name="Ohm R."/>
            <person name="Pangilinan J."/>
            <person name="Park H.-J."/>
            <person name="Ramirez L."/>
            <person name="Alfaro M."/>
            <person name="Sun H."/>
            <person name="Tritt A."/>
            <person name="Yoshinaga Y."/>
            <person name="Zwiers L.-H."/>
            <person name="Turgeon B."/>
            <person name="Goodwin S."/>
            <person name="Spatafora J."/>
            <person name="Crous P."/>
            <person name="Grigoriev I."/>
        </authorList>
    </citation>
    <scope>NUCLEOTIDE SEQUENCE</scope>
    <source>
        <strain evidence="2">CBS 107.79</strain>
    </source>
</reference>
<sequence>MGPAISFGDANAGFQAGIVNGSVNTTFHLPPERRETPPLPDIVIPFARDADFVERGTTLDQLQQRCAAPDARAALVGLGGVGKSQLAIEHAYRTRERSPQTWVFWVHASNADRFEQSYRDIADQVKIAGRRDPQANIFKLVHDWLCDCKQQWLLVLDNIDDARFLLSYQANSDGQGQTTNTPVIWKPLRKYLPHCKRGSILVTTRNEEAALKLVERRDIVRVEPMDKAEGLALFKKKLGPQGNNSDVAELAAALEYMPLAIVQAAAYILQRGPRCSVAKYLDEYRKSERKRTSLLDYDEGHLRRDGQAKNSIIVTWQISFEYIQQTRSSAADLLSLMSFFDRQEDDTSQSSAGDDEFGDDVVVLRNFCFISTDAGGTVFEMHALVQLAMRKWLKANSKLEQWKQQFVSNLCAAFPTGEYENWAACQALYAHAKAAIGQKPKDESSIAEWATVLYRAEWFAERIGNITDAKMLAMKAMKARKKVLGQEDEGTLWSIAMVADAYSLGGQWDEAEKLRKQVMETRKKKLGADHPDTLTSMANLASTLWNQGRWDTAEELEVQVMETRKKKLGADHPDTLTSMANLAFTWKAQGRNVEAIALIR</sequence>
<dbReference type="Pfam" id="PF00931">
    <property type="entry name" value="NB-ARC"/>
    <property type="match status" value="1"/>
</dbReference>
<dbReference type="InterPro" id="IPR002182">
    <property type="entry name" value="NB-ARC"/>
</dbReference>
<evidence type="ECO:0000313" key="2">
    <source>
        <dbReference type="EMBL" id="KAF1971381.1"/>
    </source>
</evidence>
<gene>
    <name evidence="2" type="ORF">BU23DRAFT_600253</name>
</gene>
<dbReference type="SUPFAM" id="SSF48452">
    <property type="entry name" value="TPR-like"/>
    <property type="match status" value="1"/>
</dbReference>
<dbReference type="Proteomes" id="UP000800036">
    <property type="component" value="Unassembled WGS sequence"/>
</dbReference>
<evidence type="ECO:0000259" key="1">
    <source>
        <dbReference type="Pfam" id="PF00931"/>
    </source>
</evidence>
<evidence type="ECO:0000313" key="3">
    <source>
        <dbReference type="Proteomes" id="UP000800036"/>
    </source>
</evidence>
<feature type="domain" description="NB-ARC" evidence="1">
    <location>
        <begin position="73"/>
        <end position="240"/>
    </location>
</feature>
<dbReference type="OrthoDB" id="20872at2759"/>
<keyword evidence="3" id="KW-1185">Reference proteome</keyword>
<dbReference type="InterPro" id="IPR027417">
    <property type="entry name" value="P-loop_NTPase"/>
</dbReference>
<dbReference type="Gene3D" id="1.25.40.10">
    <property type="entry name" value="Tetratricopeptide repeat domain"/>
    <property type="match status" value="1"/>
</dbReference>
<dbReference type="InterPro" id="IPR011990">
    <property type="entry name" value="TPR-like_helical_dom_sf"/>
</dbReference>
<name>A0A6A5V2B4_9PLEO</name>